<dbReference type="Pfam" id="PF02566">
    <property type="entry name" value="OsmC"/>
    <property type="match status" value="1"/>
</dbReference>
<dbReference type="KEGG" id="hfl:PUV54_03855"/>
<dbReference type="InterPro" id="IPR003718">
    <property type="entry name" value="OsmC/Ohr_fam"/>
</dbReference>
<dbReference type="InterPro" id="IPR052707">
    <property type="entry name" value="OsmC_Ohr_Peroxiredoxin"/>
</dbReference>
<gene>
    <name evidence="1" type="ORF">PUV54_03855</name>
</gene>
<accession>A0AAE9ZD44</accession>
<sequence>MSEHLATISWKRETESFAYDDYNRTHFWRFDNGEEVRAAAAPAFLGDPSCVDPEEAFVASVSSCHMLTFLAIAARKRLTVDSYEDKAVGYMAKNEHGRLAVTRVELRPEITFADGVDVDAEALAKMHHLSHEQCFIANSVNTEIVVI</sequence>
<evidence type="ECO:0000313" key="2">
    <source>
        <dbReference type="Proteomes" id="UP001214043"/>
    </source>
</evidence>
<dbReference type="Proteomes" id="UP001214043">
    <property type="component" value="Chromosome"/>
</dbReference>
<dbReference type="SUPFAM" id="SSF82784">
    <property type="entry name" value="OsmC-like"/>
    <property type="match status" value="1"/>
</dbReference>
<reference evidence="1" key="1">
    <citation type="submission" date="2023-02" db="EMBL/GenBank/DDBJ databases">
        <title>Genome sequence of Hyphococcus flavus.</title>
        <authorList>
            <person name="Rong J.-C."/>
            <person name="Zhao Q."/>
            <person name="Yi M."/>
            <person name="Wu J.-Y."/>
        </authorList>
    </citation>
    <scope>NUCLEOTIDE SEQUENCE</scope>
    <source>
        <strain evidence="1">MCCC 1K03223</strain>
    </source>
</reference>
<keyword evidence="2" id="KW-1185">Reference proteome</keyword>
<dbReference type="InterPro" id="IPR015946">
    <property type="entry name" value="KH_dom-like_a/b"/>
</dbReference>
<dbReference type="PANTHER" id="PTHR42830:SF2">
    <property type="entry name" value="OSMC_OHR FAMILY PROTEIN"/>
    <property type="match status" value="1"/>
</dbReference>
<name>A0AAE9ZD44_9PROT</name>
<evidence type="ECO:0000313" key="1">
    <source>
        <dbReference type="EMBL" id="WDI32326.1"/>
    </source>
</evidence>
<organism evidence="1 2">
    <name type="scientific">Hyphococcus flavus</name>
    <dbReference type="NCBI Taxonomy" id="1866326"/>
    <lineage>
        <taxon>Bacteria</taxon>
        <taxon>Pseudomonadati</taxon>
        <taxon>Pseudomonadota</taxon>
        <taxon>Alphaproteobacteria</taxon>
        <taxon>Parvularculales</taxon>
        <taxon>Parvularculaceae</taxon>
        <taxon>Hyphococcus</taxon>
    </lineage>
</organism>
<dbReference type="EMBL" id="CP118166">
    <property type="protein sequence ID" value="WDI32326.1"/>
    <property type="molecule type" value="Genomic_DNA"/>
</dbReference>
<dbReference type="RefSeq" id="WP_274494247.1">
    <property type="nucleotide sequence ID" value="NZ_CP118166.1"/>
</dbReference>
<dbReference type="AlphaFoldDB" id="A0AAE9ZD44"/>
<proteinExistence type="predicted"/>
<protein>
    <submittedName>
        <fullName evidence="1">OsmC family protein</fullName>
    </submittedName>
</protein>
<dbReference type="PANTHER" id="PTHR42830">
    <property type="entry name" value="OSMOTICALLY INDUCIBLE FAMILY PROTEIN"/>
    <property type="match status" value="1"/>
</dbReference>
<dbReference type="Gene3D" id="3.30.300.20">
    <property type="match status" value="1"/>
</dbReference>
<dbReference type="InterPro" id="IPR036102">
    <property type="entry name" value="OsmC/Ohrsf"/>
</dbReference>